<evidence type="ECO:0000256" key="4">
    <source>
        <dbReference type="ARBA" id="ARBA00023012"/>
    </source>
</evidence>
<dbReference type="SMART" id="SM00448">
    <property type="entry name" value="REC"/>
    <property type="match status" value="1"/>
</dbReference>
<dbReference type="InterPro" id="IPR024187">
    <property type="entry name" value="Sig_transdc_resp-reg_cit/mal"/>
</dbReference>
<dbReference type="InterPro" id="IPR051271">
    <property type="entry name" value="2C-system_Tx_regulators"/>
</dbReference>
<dbReference type="InterPro" id="IPR036390">
    <property type="entry name" value="WH_DNA-bd_sf"/>
</dbReference>
<dbReference type="GO" id="GO:0000156">
    <property type="term" value="F:phosphorelay response regulator activity"/>
    <property type="evidence" value="ECO:0007669"/>
    <property type="project" value="TreeGrafter"/>
</dbReference>
<dbReference type="AlphaFoldDB" id="A1HPP5"/>
<dbReference type="GO" id="GO:0005737">
    <property type="term" value="C:cytoplasm"/>
    <property type="evidence" value="ECO:0007669"/>
    <property type="project" value="UniProtKB-SubCell"/>
</dbReference>
<evidence type="ECO:0000256" key="1">
    <source>
        <dbReference type="ARBA" id="ARBA00004496"/>
    </source>
</evidence>
<evidence type="ECO:0000256" key="10">
    <source>
        <dbReference type="PROSITE-ProRule" id="PRU00169"/>
    </source>
</evidence>
<accession>A1HPP5</accession>
<dbReference type="PROSITE" id="PS50110">
    <property type="entry name" value="RESPONSE_REGULATORY"/>
    <property type="match status" value="1"/>
</dbReference>
<reference evidence="12 13" key="1">
    <citation type="submission" date="2007-01" db="EMBL/GenBank/DDBJ databases">
        <title>Annotation of the draft genome assembly of Thermosinus carboxydivorans Nor1.</title>
        <authorList>
            <consortium name="US DOE Joint Genome Institute (JGI-ORNL)"/>
            <person name="Larimer F."/>
            <person name="Land M."/>
            <person name="Hauser L."/>
        </authorList>
    </citation>
    <scope>NUCLEOTIDE SEQUENCE [LARGE SCALE GENOMIC DNA]</scope>
    <source>
        <strain evidence="12 13">Nor1</strain>
    </source>
</reference>
<evidence type="ECO:0000256" key="9">
    <source>
        <dbReference type="PIRNR" id="PIRNR006171"/>
    </source>
</evidence>
<dbReference type="eggNOG" id="COG4565">
    <property type="taxonomic scope" value="Bacteria"/>
</dbReference>
<dbReference type="CDD" id="cd19925">
    <property type="entry name" value="REC_citrate_TCS"/>
    <property type="match status" value="1"/>
</dbReference>
<dbReference type="SUPFAM" id="SSF52172">
    <property type="entry name" value="CheY-like"/>
    <property type="match status" value="1"/>
</dbReference>
<evidence type="ECO:0000256" key="6">
    <source>
        <dbReference type="ARBA" id="ARBA00023125"/>
    </source>
</evidence>
<sequence length="230" mass="26170">MIRVLIVEDDPMVAELNRRYLAQVDGFELAAVARTGDEALTLLKEQKVDLVLLDIFMPGMNGLEFLAKIRAANERVDVILVTAARDCRSIQTALNHGAVDYLIKPFEFERLQQALQAYRQRVKLMRSEAALNQQDLDEQIFYRGKAVQPDLPKGLDRNTLGVVWEAIMQTDGPFTTDEMAKTVGISRVSMRKYLEFLRSQAVLKVELDYGSVGRPTNKYRCINRQAKFSK</sequence>
<dbReference type="InterPro" id="IPR001789">
    <property type="entry name" value="Sig_transdc_resp-reg_receiver"/>
</dbReference>
<dbReference type="GO" id="GO:0003700">
    <property type="term" value="F:DNA-binding transcription factor activity"/>
    <property type="evidence" value="ECO:0007669"/>
    <property type="project" value="InterPro"/>
</dbReference>
<organism evidence="12 13">
    <name type="scientific">Thermosinus carboxydivorans Nor1</name>
    <dbReference type="NCBI Taxonomy" id="401526"/>
    <lineage>
        <taxon>Bacteria</taxon>
        <taxon>Bacillati</taxon>
        <taxon>Bacillota</taxon>
        <taxon>Negativicutes</taxon>
        <taxon>Selenomonadales</taxon>
        <taxon>Sporomusaceae</taxon>
        <taxon>Thermosinus</taxon>
    </lineage>
</organism>
<dbReference type="Pfam" id="PF00072">
    <property type="entry name" value="Response_reg"/>
    <property type="match status" value="1"/>
</dbReference>
<keyword evidence="5 9" id="KW-0805">Transcription regulation</keyword>
<keyword evidence="4 9" id="KW-0902">Two-component regulatory system</keyword>
<gene>
    <name evidence="12" type="ORF">TcarDRAFT_1893</name>
</gene>
<evidence type="ECO:0000313" key="12">
    <source>
        <dbReference type="EMBL" id="EAX48015.1"/>
    </source>
</evidence>
<dbReference type="InterPro" id="IPR011006">
    <property type="entry name" value="CheY-like_superfamily"/>
</dbReference>
<keyword evidence="8 9" id="KW-0804">Transcription</keyword>
<evidence type="ECO:0000256" key="3">
    <source>
        <dbReference type="ARBA" id="ARBA00022553"/>
    </source>
</evidence>
<evidence type="ECO:0000313" key="13">
    <source>
        <dbReference type="Proteomes" id="UP000005139"/>
    </source>
</evidence>
<dbReference type="Gene3D" id="3.40.50.2300">
    <property type="match status" value="1"/>
</dbReference>
<comment type="subcellular location">
    <subcellularLocation>
        <location evidence="1 9">Cytoplasm</location>
    </subcellularLocation>
</comment>
<evidence type="ECO:0000256" key="5">
    <source>
        <dbReference type="ARBA" id="ARBA00023015"/>
    </source>
</evidence>
<evidence type="ECO:0000256" key="7">
    <source>
        <dbReference type="ARBA" id="ARBA00023159"/>
    </source>
</evidence>
<dbReference type="PANTHER" id="PTHR45526">
    <property type="entry name" value="TRANSCRIPTIONAL REGULATORY PROTEIN DPIA"/>
    <property type="match status" value="1"/>
</dbReference>
<dbReference type="PIRSF" id="PIRSF006171">
    <property type="entry name" value="RR_citrat_malat"/>
    <property type="match status" value="1"/>
</dbReference>
<dbReference type="Proteomes" id="UP000005139">
    <property type="component" value="Unassembled WGS sequence"/>
</dbReference>
<comment type="caution">
    <text evidence="12">The sequence shown here is derived from an EMBL/GenBank/DDBJ whole genome shotgun (WGS) entry which is preliminary data.</text>
</comment>
<evidence type="ECO:0000256" key="2">
    <source>
        <dbReference type="ARBA" id="ARBA00022490"/>
    </source>
</evidence>
<proteinExistence type="predicted"/>
<dbReference type="SUPFAM" id="SSF46785">
    <property type="entry name" value="Winged helix' DNA-binding domain"/>
    <property type="match status" value="1"/>
</dbReference>
<feature type="modified residue" description="4-aspartylphosphate" evidence="10">
    <location>
        <position position="54"/>
    </location>
</feature>
<dbReference type="RefSeq" id="WP_007289000.1">
    <property type="nucleotide sequence ID" value="NZ_AAWL01000005.1"/>
</dbReference>
<keyword evidence="3 10" id="KW-0597">Phosphoprotein</keyword>
<dbReference type="GO" id="GO:0003677">
    <property type="term" value="F:DNA binding"/>
    <property type="evidence" value="ECO:0007669"/>
    <property type="project" value="UniProtKB-KW"/>
</dbReference>
<dbReference type="EMBL" id="AAWL01000005">
    <property type="protein sequence ID" value="EAX48015.1"/>
    <property type="molecule type" value="Genomic_DNA"/>
</dbReference>
<dbReference type="PANTHER" id="PTHR45526:SF1">
    <property type="entry name" value="TRANSCRIPTIONAL REGULATORY PROTEIN DCUR-RELATED"/>
    <property type="match status" value="1"/>
</dbReference>
<dbReference type="OrthoDB" id="9759232at2"/>
<keyword evidence="13" id="KW-1185">Reference proteome</keyword>
<reference evidence="12 13" key="2">
    <citation type="submission" date="2007-01" db="EMBL/GenBank/DDBJ databases">
        <title>Sequencing of the draft genome and assembly of Thermosinus carboxydivorans Nor1.</title>
        <authorList>
            <consortium name="US DOE Joint Genome Institute (JGI-PGF)"/>
            <person name="Copeland A."/>
            <person name="Lucas S."/>
            <person name="Lapidus A."/>
            <person name="Barry K."/>
            <person name="Glavina del Rio T."/>
            <person name="Dalin E."/>
            <person name="Tice H."/>
            <person name="Bruce D."/>
            <person name="Pitluck S."/>
            <person name="Richardson P."/>
        </authorList>
    </citation>
    <scope>NUCLEOTIDE SEQUENCE [LARGE SCALE GENOMIC DNA]</scope>
    <source>
        <strain evidence="12 13">Nor1</strain>
    </source>
</reference>
<keyword evidence="7 9" id="KW-0010">Activator</keyword>
<evidence type="ECO:0000259" key="11">
    <source>
        <dbReference type="PROSITE" id="PS50110"/>
    </source>
</evidence>
<name>A1HPP5_9FIRM</name>
<evidence type="ECO:0000256" key="8">
    <source>
        <dbReference type="ARBA" id="ARBA00023163"/>
    </source>
</evidence>
<keyword evidence="2 9" id="KW-0963">Cytoplasm</keyword>
<feature type="domain" description="Response regulatory" evidence="11">
    <location>
        <begin position="3"/>
        <end position="119"/>
    </location>
</feature>
<keyword evidence="6 9" id="KW-0238">DNA-binding</keyword>
<protein>
    <recommendedName>
        <fullName evidence="9">Transcriptional regulatory protein</fullName>
    </recommendedName>
</protein>